<dbReference type="GO" id="GO:0004789">
    <property type="term" value="F:thiamine-phosphate diphosphorylase activity"/>
    <property type="evidence" value="ECO:0007669"/>
    <property type="project" value="UniProtKB-UniRule"/>
</dbReference>
<keyword evidence="2 9" id="KW-0808">Transferase</keyword>
<dbReference type="CDD" id="cd00564">
    <property type="entry name" value="TMP_TenI"/>
    <property type="match status" value="1"/>
</dbReference>
<accession>D0L053</accession>
<dbReference type="PANTHER" id="PTHR20857">
    <property type="entry name" value="THIAMINE-PHOSPHATE PYROPHOSPHORYLASE"/>
    <property type="match status" value="1"/>
</dbReference>
<name>D0L053_HALNC</name>
<dbReference type="HAMAP" id="MF_00097">
    <property type="entry name" value="TMP_synthase"/>
    <property type="match status" value="1"/>
</dbReference>
<evidence type="ECO:0000259" key="12">
    <source>
        <dbReference type="Pfam" id="PF02581"/>
    </source>
</evidence>
<dbReference type="KEGG" id="hna:Hneap_1240"/>
<dbReference type="InterPro" id="IPR013785">
    <property type="entry name" value="Aldolase_TIM"/>
</dbReference>
<evidence type="ECO:0000256" key="3">
    <source>
        <dbReference type="ARBA" id="ARBA00022723"/>
    </source>
</evidence>
<comment type="similarity">
    <text evidence="9 10">Belongs to the thiamine-phosphate synthase family.</text>
</comment>
<dbReference type="Proteomes" id="UP000009102">
    <property type="component" value="Chromosome"/>
</dbReference>
<dbReference type="STRING" id="555778.Hneap_1240"/>
<keyword evidence="4 9" id="KW-0460">Magnesium</keyword>
<dbReference type="HOGENOM" id="CLU_018272_3_1_6"/>
<evidence type="ECO:0000256" key="7">
    <source>
        <dbReference type="ARBA" id="ARBA00047851"/>
    </source>
</evidence>
<feature type="binding site" evidence="9">
    <location>
        <position position="96"/>
    </location>
    <ligand>
        <name>Mg(2+)</name>
        <dbReference type="ChEBI" id="CHEBI:18420"/>
    </ligand>
</feature>
<feature type="binding site" evidence="9">
    <location>
        <begin position="44"/>
        <end position="48"/>
    </location>
    <ligand>
        <name>4-amino-2-methyl-5-(diphosphooxymethyl)pyrimidine</name>
        <dbReference type="ChEBI" id="CHEBI:57841"/>
    </ligand>
</feature>
<evidence type="ECO:0000256" key="6">
    <source>
        <dbReference type="ARBA" id="ARBA00047334"/>
    </source>
</evidence>
<evidence type="ECO:0000256" key="9">
    <source>
        <dbReference type="HAMAP-Rule" id="MF_00097"/>
    </source>
</evidence>
<evidence type="ECO:0000256" key="11">
    <source>
        <dbReference type="RuleBase" id="RU004253"/>
    </source>
</evidence>
<comment type="pathway">
    <text evidence="1 9 11">Cofactor biosynthesis; thiamine diphosphate biosynthesis; thiamine phosphate from 4-amino-2-methyl-5-diphosphomethylpyrimidine and 4-methyl-5-(2-phosphoethyl)-thiazole: step 1/1.</text>
</comment>
<keyword evidence="5 9" id="KW-0784">Thiamine biosynthesis</keyword>
<evidence type="ECO:0000256" key="10">
    <source>
        <dbReference type="RuleBase" id="RU003826"/>
    </source>
</evidence>
<evidence type="ECO:0000313" key="13">
    <source>
        <dbReference type="EMBL" id="ACX96076.1"/>
    </source>
</evidence>
<comment type="cofactor">
    <cofactor evidence="9">
        <name>Mg(2+)</name>
        <dbReference type="ChEBI" id="CHEBI:18420"/>
    </cofactor>
    <text evidence="9">Binds 1 Mg(2+) ion per subunit.</text>
</comment>
<dbReference type="SUPFAM" id="SSF51391">
    <property type="entry name" value="Thiamin phosphate synthase"/>
    <property type="match status" value="1"/>
</dbReference>
<evidence type="ECO:0000256" key="5">
    <source>
        <dbReference type="ARBA" id="ARBA00022977"/>
    </source>
</evidence>
<dbReference type="GO" id="GO:0009228">
    <property type="term" value="P:thiamine biosynthetic process"/>
    <property type="evidence" value="ECO:0007669"/>
    <property type="project" value="UniProtKB-KW"/>
</dbReference>
<dbReference type="EC" id="2.5.1.3" evidence="9"/>
<keyword evidence="3 9" id="KW-0479">Metal-binding</keyword>
<dbReference type="InterPro" id="IPR022998">
    <property type="entry name" value="ThiamineP_synth_TenI"/>
</dbReference>
<dbReference type="GO" id="GO:0000287">
    <property type="term" value="F:magnesium ion binding"/>
    <property type="evidence" value="ECO:0007669"/>
    <property type="project" value="UniProtKB-UniRule"/>
</dbReference>
<dbReference type="GO" id="GO:0009229">
    <property type="term" value="P:thiamine diphosphate biosynthetic process"/>
    <property type="evidence" value="ECO:0007669"/>
    <property type="project" value="UniProtKB-UniRule"/>
</dbReference>
<comment type="catalytic activity">
    <reaction evidence="7 9 10">
        <text>2-(2-carboxy-4-methylthiazol-5-yl)ethyl phosphate + 4-amino-2-methyl-5-(diphosphooxymethyl)pyrimidine + 2 H(+) = thiamine phosphate + CO2 + diphosphate</text>
        <dbReference type="Rhea" id="RHEA:47848"/>
        <dbReference type="ChEBI" id="CHEBI:15378"/>
        <dbReference type="ChEBI" id="CHEBI:16526"/>
        <dbReference type="ChEBI" id="CHEBI:33019"/>
        <dbReference type="ChEBI" id="CHEBI:37575"/>
        <dbReference type="ChEBI" id="CHEBI:57841"/>
        <dbReference type="ChEBI" id="CHEBI:62890"/>
        <dbReference type="EC" id="2.5.1.3"/>
    </reaction>
</comment>
<comment type="catalytic activity">
    <reaction evidence="8 9 10">
        <text>2-[(2R,5Z)-2-carboxy-4-methylthiazol-5(2H)-ylidene]ethyl phosphate + 4-amino-2-methyl-5-(diphosphooxymethyl)pyrimidine + 2 H(+) = thiamine phosphate + CO2 + diphosphate</text>
        <dbReference type="Rhea" id="RHEA:47844"/>
        <dbReference type="ChEBI" id="CHEBI:15378"/>
        <dbReference type="ChEBI" id="CHEBI:16526"/>
        <dbReference type="ChEBI" id="CHEBI:33019"/>
        <dbReference type="ChEBI" id="CHEBI:37575"/>
        <dbReference type="ChEBI" id="CHEBI:57841"/>
        <dbReference type="ChEBI" id="CHEBI:62899"/>
        <dbReference type="EC" id="2.5.1.3"/>
    </reaction>
</comment>
<dbReference type="UniPathway" id="UPA00060">
    <property type="reaction ID" value="UER00141"/>
</dbReference>
<dbReference type="NCBIfam" id="TIGR00693">
    <property type="entry name" value="thiE"/>
    <property type="match status" value="1"/>
</dbReference>
<feature type="domain" description="Thiamine phosphate synthase/TenI" evidence="12">
    <location>
        <begin position="14"/>
        <end position="195"/>
    </location>
</feature>
<organism evidence="13 14">
    <name type="scientific">Halothiobacillus neapolitanus (strain ATCC 23641 / DSM 15147 / CIP 104769 / NCIMB 8539 / c2)</name>
    <name type="common">Thiobacillus neapolitanus</name>
    <dbReference type="NCBI Taxonomy" id="555778"/>
    <lineage>
        <taxon>Bacteria</taxon>
        <taxon>Pseudomonadati</taxon>
        <taxon>Pseudomonadota</taxon>
        <taxon>Gammaproteobacteria</taxon>
        <taxon>Chromatiales</taxon>
        <taxon>Halothiobacillaceae</taxon>
        <taxon>Halothiobacillus</taxon>
    </lineage>
</organism>
<evidence type="ECO:0000313" key="14">
    <source>
        <dbReference type="Proteomes" id="UP000009102"/>
    </source>
</evidence>
<dbReference type="GO" id="GO:0005737">
    <property type="term" value="C:cytoplasm"/>
    <property type="evidence" value="ECO:0007669"/>
    <property type="project" value="TreeGrafter"/>
</dbReference>
<feature type="binding site" evidence="9">
    <location>
        <position position="77"/>
    </location>
    <ligand>
        <name>Mg(2+)</name>
        <dbReference type="ChEBI" id="CHEBI:18420"/>
    </ligand>
</feature>
<dbReference type="eggNOG" id="COG0352">
    <property type="taxonomic scope" value="Bacteria"/>
</dbReference>
<feature type="binding site" evidence="9">
    <location>
        <position position="145"/>
    </location>
    <ligand>
        <name>4-amino-2-methyl-5-(diphosphooxymethyl)pyrimidine</name>
        <dbReference type="ChEBI" id="CHEBI:57841"/>
    </ligand>
</feature>
<proteinExistence type="inferred from homology"/>
<dbReference type="RefSeq" id="WP_012824110.1">
    <property type="nucleotide sequence ID" value="NC_013422.1"/>
</dbReference>
<comment type="catalytic activity">
    <reaction evidence="6 9 10">
        <text>4-methyl-5-(2-phosphooxyethyl)-thiazole + 4-amino-2-methyl-5-(diphosphooxymethyl)pyrimidine + H(+) = thiamine phosphate + diphosphate</text>
        <dbReference type="Rhea" id="RHEA:22328"/>
        <dbReference type="ChEBI" id="CHEBI:15378"/>
        <dbReference type="ChEBI" id="CHEBI:33019"/>
        <dbReference type="ChEBI" id="CHEBI:37575"/>
        <dbReference type="ChEBI" id="CHEBI:57841"/>
        <dbReference type="ChEBI" id="CHEBI:58296"/>
        <dbReference type="EC" id="2.5.1.3"/>
    </reaction>
</comment>
<dbReference type="EMBL" id="CP001801">
    <property type="protein sequence ID" value="ACX96076.1"/>
    <property type="molecule type" value="Genomic_DNA"/>
</dbReference>
<reference evidence="13 14" key="1">
    <citation type="submission" date="2009-10" db="EMBL/GenBank/DDBJ databases">
        <title>Complete sequence of Halothiobacillus neapolitanus c2.</title>
        <authorList>
            <consortium name="US DOE Joint Genome Institute"/>
            <person name="Lucas S."/>
            <person name="Copeland A."/>
            <person name="Lapidus A."/>
            <person name="Glavina del Rio T."/>
            <person name="Tice H."/>
            <person name="Bruce D."/>
            <person name="Goodwin L."/>
            <person name="Pitluck S."/>
            <person name="Davenport K."/>
            <person name="Brettin T."/>
            <person name="Detter J.C."/>
            <person name="Han C."/>
            <person name="Tapia R."/>
            <person name="Larimer F."/>
            <person name="Land M."/>
            <person name="Hauser L."/>
            <person name="Kyrpides N."/>
            <person name="Mikhailova N."/>
            <person name="Kerfeld C."/>
            <person name="Cannon G."/>
            <person name="Heinhort S."/>
        </authorList>
    </citation>
    <scope>NUCLEOTIDE SEQUENCE [LARGE SCALE GENOMIC DNA]</scope>
    <source>
        <strain evidence="14">ATCC 23641 / c2</strain>
    </source>
</reference>
<evidence type="ECO:0000256" key="2">
    <source>
        <dbReference type="ARBA" id="ARBA00022679"/>
    </source>
</evidence>
<dbReference type="InterPro" id="IPR036206">
    <property type="entry name" value="ThiamineP_synth_sf"/>
</dbReference>
<evidence type="ECO:0000256" key="1">
    <source>
        <dbReference type="ARBA" id="ARBA00005165"/>
    </source>
</evidence>
<feature type="binding site" evidence="9">
    <location>
        <position position="115"/>
    </location>
    <ligand>
        <name>4-amino-2-methyl-5-(diphosphooxymethyl)pyrimidine</name>
        <dbReference type="ChEBI" id="CHEBI:57841"/>
    </ligand>
</feature>
<feature type="binding site" evidence="9">
    <location>
        <position position="76"/>
    </location>
    <ligand>
        <name>4-amino-2-methyl-5-(diphosphooxymethyl)pyrimidine</name>
        <dbReference type="ChEBI" id="CHEBI:57841"/>
    </ligand>
</feature>
<dbReference type="InterPro" id="IPR034291">
    <property type="entry name" value="TMP_synthase"/>
</dbReference>
<feature type="binding site" evidence="9">
    <location>
        <begin position="142"/>
        <end position="144"/>
    </location>
    <ligand>
        <name>2-[(2R,5Z)-2-carboxy-4-methylthiazol-5(2H)-ylidene]ethyl phosphate</name>
        <dbReference type="ChEBI" id="CHEBI:62899"/>
    </ligand>
</feature>
<dbReference type="Gene3D" id="3.20.20.70">
    <property type="entry name" value="Aldolase class I"/>
    <property type="match status" value="1"/>
</dbReference>
<dbReference type="Pfam" id="PF02581">
    <property type="entry name" value="TMP-TENI"/>
    <property type="match status" value="1"/>
</dbReference>
<protein>
    <recommendedName>
        <fullName evidence="9">Thiamine-phosphate synthase</fullName>
        <shortName evidence="9">TP synthase</shortName>
        <shortName evidence="9">TPS</shortName>
        <ecNumber evidence="9">2.5.1.3</ecNumber>
    </recommendedName>
    <alternativeName>
        <fullName evidence="9">Thiamine-phosphate pyrophosphorylase</fullName>
        <shortName evidence="9">TMP pyrophosphorylase</shortName>
        <shortName evidence="9">TMP-PPase</shortName>
    </alternativeName>
</protein>
<feature type="binding site" evidence="9">
    <location>
        <position position="172"/>
    </location>
    <ligand>
        <name>2-[(2R,5Z)-2-carboxy-4-methylthiazol-5(2H)-ylidene]ethyl phosphate</name>
        <dbReference type="ChEBI" id="CHEBI:62899"/>
    </ligand>
</feature>
<keyword evidence="14" id="KW-1185">Reference proteome</keyword>
<dbReference type="AlphaFoldDB" id="D0L053"/>
<evidence type="ECO:0000256" key="4">
    <source>
        <dbReference type="ARBA" id="ARBA00022842"/>
    </source>
</evidence>
<feature type="binding site" evidence="9">
    <location>
        <begin position="192"/>
        <end position="193"/>
    </location>
    <ligand>
        <name>2-[(2R,5Z)-2-carboxy-4-methylthiazol-5(2H)-ylidene]ethyl phosphate</name>
        <dbReference type="ChEBI" id="CHEBI:62899"/>
    </ligand>
</feature>
<sequence length="216" mass="23125">MRAEISMHHRLRGLYVITDTVQFKRDDLVRVVAEAIAGGARIVQYRDKSDDLERRLAEASALRSLTLEHEVLFLINDDLDLAEAVAADGVHLGKEDSAIKAARDRLGSEAVIGASCYNSFELAQDAVRAGANYVAFGAFFPSRTKPDAVVASIPLLIESKQKLGVPICAIGGITRQSAPELIGAGADMLAVISAVFSATDIQAAARDFSTLWPSTV</sequence>
<comment type="function">
    <text evidence="9">Condenses 4-methyl-5-(beta-hydroxyethyl)thiazole monophosphate (THZ-P) and 2-methyl-4-amino-5-hydroxymethyl pyrimidine pyrophosphate (HMP-PP) to form thiamine monophosphate (TMP).</text>
</comment>
<evidence type="ECO:0000256" key="8">
    <source>
        <dbReference type="ARBA" id="ARBA00047883"/>
    </source>
</evidence>
<gene>
    <name evidence="9" type="primary">thiE</name>
    <name evidence="13" type="ordered locus">Hneap_1240</name>
</gene>
<dbReference type="PANTHER" id="PTHR20857:SF15">
    <property type="entry name" value="THIAMINE-PHOSPHATE SYNTHASE"/>
    <property type="match status" value="1"/>
</dbReference>